<keyword evidence="3" id="KW-1185">Reference proteome</keyword>
<gene>
    <name evidence="2" type="ORF">PQU92_18160</name>
</gene>
<dbReference type="EMBL" id="JAQQKX010000024">
    <property type="protein sequence ID" value="MDC7685211.1"/>
    <property type="molecule type" value="Genomic_DNA"/>
</dbReference>
<proteinExistence type="predicted"/>
<reference evidence="2 3" key="1">
    <citation type="submission" date="2023-01" db="EMBL/GenBank/DDBJ databases">
        <title>Novel species of the genus Asticcacaulis isolated from rivers.</title>
        <authorList>
            <person name="Lu H."/>
        </authorList>
    </citation>
    <scope>NUCLEOTIDE SEQUENCE [LARGE SCALE GENOMIC DNA]</scope>
    <source>
        <strain evidence="2 3">BYS171W</strain>
    </source>
</reference>
<evidence type="ECO:0000313" key="3">
    <source>
        <dbReference type="Proteomes" id="UP001214854"/>
    </source>
</evidence>
<sequence>MTDSKDLFPDPEADKKAYLAAQKRRNIAIGLSLFAFVVLVFLVSLTRMMQNTPH</sequence>
<organism evidence="2 3">
    <name type="scientific">Asticcacaulis aquaticus</name>
    <dbReference type="NCBI Taxonomy" id="2984212"/>
    <lineage>
        <taxon>Bacteria</taxon>
        <taxon>Pseudomonadati</taxon>
        <taxon>Pseudomonadota</taxon>
        <taxon>Alphaproteobacteria</taxon>
        <taxon>Caulobacterales</taxon>
        <taxon>Caulobacteraceae</taxon>
        <taxon>Asticcacaulis</taxon>
    </lineage>
</organism>
<accession>A0ABT5HYP9</accession>
<evidence type="ECO:0000256" key="1">
    <source>
        <dbReference type="SAM" id="Phobius"/>
    </source>
</evidence>
<name>A0ABT5HYP9_9CAUL</name>
<evidence type="ECO:0008006" key="4">
    <source>
        <dbReference type="Google" id="ProtNLM"/>
    </source>
</evidence>
<dbReference type="RefSeq" id="WP_272749715.1">
    <property type="nucleotide sequence ID" value="NZ_JAQQKX010000024.1"/>
</dbReference>
<keyword evidence="1" id="KW-1133">Transmembrane helix</keyword>
<keyword evidence="1" id="KW-0472">Membrane</keyword>
<keyword evidence="1" id="KW-0812">Transmembrane</keyword>
<feature type="transmembrane region" description="Helical" evidence="1">
    <location>
        <begin position="27"/>
        <end position="45"/>
    </location>
</feature>
<protein>
    <recommendedName>
        <fullName evidence="4">Protoheme IX farnesyltransferase</fullName>
    </recommendedName>
</protein>
<evidence type="ECO:0000313" key="2">
    <source>
        <dbReference type="EMBL" id="MDC7685211.1"/>
    </source>
</evidence>
<comment type="caution">
    <text evidence="2">The sequence shown here is derived from an EMBL/GenBank/DDBJ whole genome shotgun (WGS) entry which is preliminary data.</text>
</comment>
<dbReference type="Proteomes" id="UP001214854">
    <property type="component" value="Unassembled WGS sequence"/>
</dbReference>